<sequence length="139" mass="16104">MNGYIQRLWGKHGINKVSMSKNGIVLVRFDSGMGKDEVLQGGIYHFDNKPLVVKAWSPYMEFTQEELYIVLIWVNLPGLDFKYWSPKGLSKIGSLYRKPLMVDQNTERKLGLSFARLLIEVEMKVELPDKVFFKMREGS</sequence>
<dbReference type="InterPro" id="IPR040256">
    <property type="entry name" value="At4g02000-like"/>
</dbReference>
<organism evidence="2">
    <name type="scientific">Solanum chacoense</name>
    <name type="common">Chaco potato</name>
    <dbReference type="NCBI Taxonomy" id="4108"/>
    <lineage>
        <taxon>Eukaryota</taxon>
        <taxon>Viridiplantae</taxon>
        <taxon>Streptophyta</taxon>
        <taxon>Embryophyta</taxon>
        <taxon>Tracheophyta</taxon>
        <taxon>Spermatophyta</taxon>
        <taxon>Magnoliopsida</taxon>
        <taxon>eudicotyledons</taxon>
        <taxon>Gunneridae</taxon>
        <taxon>Pentapetalae</taxon>
        <taxon>asterids</taxon>
        <taxon>lamiids</taxon>
        <taxon>Solanales</taxon>
        <taxon>Solanaceae</taxon>
        <taxon>Solanoideae</taxon>
        <taxon>Solaneae</taxon>
        <taxon>Solanum</taxon>
    </lineage>
</organism>
<dbReference type="AlphaFoldDB" id="A0A0V0H7Q1"/>
<dbReference type="PANTHER" id="PTHR31286">
    <property type="entry name" value="GLYCINE-RICH CELL WALL STRUCTURAL PROTEIN 1.8-LIKE"/>
    <property type="match status" value="1"/>
</dbReference>
<evidence type="ECO:0000259" key="1">
    <source>
        <dbReference type="Pfam" id="PF14111"/>
    </source>
</evidence>
<protein>
    <submittedName>
        <fullName evidence="2">Putative ovule protein</fullName>
    </submittedName>
</protein>
<evidence type="ECO:0000313" key="2">
    <source>
        <dbReference type="EMBL" id="JAP16417.1"/>
    </source>
</evidence>
<feature type="domain" description="DUF4283" evidence="1">
    <location>
        <begin position="1"/>
        <end position="63"/>
    </location>
</feature>
<dbReference type="PANTHER" id="PTHR31286:SF165">
    <property type="entry name" value="DUF4283 DOMAIN-CONTAINING PROTEIN"/>
    <property type="match status" value="1"/>
</dbReference>
<proteinExistence type="predicted"/>
<dbReference type="EMBL" id="GEDG01023853">
    <property type="protein sequence ID" value="JAP16417.1"/>
    <property type="molecule type" value="Transcribed_RNA"/>
</dbReference>
<name>A0A0V0H7Q1_SOLCH</name>
<accession>A0A0V0H7Q1</accession>
<reference evidence="2" key="1">
    <citation type="submission" date="2015-12" db="EMBL/GenBank/DDBJ databases">
        <title>Gene expression during late stages of embryo sac development: a critical building block for successful pollen-pistil interactions.</title>
        <authorList>
            <person name="Liu Y."/>
            <person name="Joly V."/>
            <person name="Sabar M."/>
            <person name="Matton D.P."/>
        </authorList>
    </citation>
    <scope>NUCLEOTIDE SEQUENCE</scope>
</reference>
<dbReference type="InterPro" id="IPR025558">
    <property type="entry name" value="DUF4283"/>
</dbReference>
<dbReference type="Pfam" id="PF14111">
    <property type="entry name" value="DUF4283"/>
    <property type="match status" value="1"/>
</dbReference>